<dbReference type="AlphaFoldDB" id="M7YSI9"/>
<dbReference type="InterPro" id="IPR036291">
    <property type="entry name" value="NAD(P)-bd_dom_sf"/>
</dbReference>
<accession>M7YSI9</accession>
<evidence type="ECO:0000313" key="1">
    <source>
        <dbReference type="EMBL" id="EMS50447.1"/>
    </source>
</evidence>
<evidence type="ECO:0008006" key="2">
    <source>
        <dbReference type="Google" id="ProtNLM"/>
    </source>
</evidence>
<dbReference type="Gene3D" id="3.40.50.720">
    <property type="entry name" value="NAD(P)-binding Rossmann-like Domain"/>
    <property type="match status" value="1"/>
</dbReference>
<name>M7YSI9_TRIUA</name>
<protein>
    <recommendedName>
        <fullName evidence="2">Dihydroflavonol-4-reductase</fullName>
    </recommendedName>
</protein>
<dbReference type="SUPFAM" id="SSF51735">
    <property type="entry name" value="NAD(P)-binding Rossmann-fold domains"/>
    <property type="match status" value="1"/>
</dbReference>
<sequence>MRKHFLNPSFTTHTGCIEEYKDFFIGLVHVEDVALAHITLFENPAASRRHLCVEPICHLSDLASQVAELYPDYEVPNLVGRLPEDTHPGLVRVEAVPKKLMALGLHFTPLEKIIKDVVESLRRRGCIA</sequence>
<dbReference type="eggNOG" id="KOG1502">
    <property type="taxonomic scope" value="Eukaryota"/>
</dbReference>
<dbReference type="OMA" id="HTGCIEE"/>
<gene>
    <name evidence="1" type="ORF">TRIUR3_25174</name>
</gene>
<dbReference type="STRING" id="4572.M7YSI9"/>
<dbReference type="EMBL" id="KD231724">
    <property type="protein sequence ID" value="EMS50447.1"/>
    <property type="molecule type" value="Genomic_DNA"/>
</dbReference>
<organism evidence="1">
    <name type="scientific">Triticum urartu</name>
    <name type="common">Red wild einkorn</name>
    <name type="synonym">Crithodium urartu</name>
    <dbReference type="NCBI Taxonomy" id="4572"/>
    <lineage>
        <taxon>Eukaryota</taxon>
        <taxon>Viridiplantae</taxon>
        <taxon>Streptophyta</taxon>
        <taxon>Embryophyta</taxon>
        <taxon>Tracheophyta</taxon>
        <taxon>Spermatophyta</taxon>
        <taxon>Magnoliopsida</taxon>
        <taxon>Liliopsida</taxon>
        <taxon>Poales</taxon>
        <taxon>Poaceae</taxon>
        <taxon>BOP clade</taxon>
        <taxon>Pooideae</taxon>
        <taxon>Triticodae</taxon>
        <taxon>Triticeae</taxon>
        <taxon>Triticinae</taxon>
        <taxon>Triticum</taxon>
    </lineage>
</organism>
<reference evidence="1" key="1">
    <citation type="journal article" date="2013" name="Nature">
        <title>Draft genome of the wheat A-genome progenitor Triticum urartu.</title>
        <authorList>
            <person name="Ling H.Q."/>
            <person name="Zhao S."/>
            <person name="Liu D."/>
            <person name="Wang J."/>
            <person name="Sun H."/>
            <person name="Zhang C."/>
            <person name="Fan H."/>
            <person name="Li D."/>
            <person name="Dong L."/>
            <person name="Tao Y."/>
            <person name="Gao C."/>
            <person name="Wu H."/>
            <person name="Li Y."/>
            <person name="Cui Y."/>
            <person name="Guo X."/>
            <person name="Zheng S."/>
            <person name="Wang B."/>
            <person name="Yu K."/>
            <person name="Liang Q."/>
            <person name="Yang W."/>
            <person name="Lou X."/>
            <person name="Chen J."/>
            <person name="Feng M."/>
            <person name="Jian J."/>
            <person name="Zhang X."/>
            <person name="Luo G."/>
            <person name="Jiang Y."/>
            <person name="Liu J."/>
            <person name="Wang Z."/>
            <person name="Sha Y."/>
            <person name="Zhang B."/>
            <person name="Wu H."/>
            <person name="Tang D."/>
            <person name="Shen Q."/>
            <person name="Xue P."/>
            <person name="Zou S."/>
            <person name="Wang X."/>
            <person name="Liu X."/>
            <person name="Wang F."/>
            <person name="Yang Y."/>
            <person name="An X."/>
            <person name="Dong Z."/>
            <person name="Zhang K."/>
            <person name="Zhang X."/>
            <person name="Luo M.C."/>
            <person name="Dvorak J."/>
            <person name="Tong Y."/>
            <person name="Wang J."/>
            <person name="Yang H."/>
            <person name="Li Z."/>
            <person name="Wang D."/>
            <person name="Zhang A."/>
            <person name="Wang J."/>
        </authorList>
    </citation>
    <scope>NUCLEOTIDE SEQUENCE</scope>
</reference>
<proteinExistence type="predicted"/>